<dbReference type="AlphaFoldDB" id="A0AAW0CXM8"/>
<keyword evidence="2 3" id="KW-0040">ANK repeat</keyword>
<dbReference type="Pfam" id="PF12796">
    <property type="entry name" value="Ank_2"/>
    <property type="match status" value="2"/>
</dbReference>
<reference evidence="5 6" key="1">
    <citation type="submission" date="2024-01" db="EMBL/GenBank/DDBJ databases">
        <title>A draft genome for a cacao thread blight-causing isolate of Paramarasmius palmivorus.</title>
        <authorList>
            <person name="Baruah I.K."/>
            <person name="Bukari Y."/>
            <person name="Amoako-Attah I."/>
            <person name="Meinhardt L.W."/>
            <person name="Bailey B.A."/>
            <person name="Cohen S.P."/>
        </authorList>
    </citation>
    <scope>NUCLEOTIDE SEQUENCE [LARGE SCALE GENOMIC DNA]</scope>
    <source>
        <strain evidence="5 6">GH-12</strain>
    </source>
</reference>
<dbReference type="PROSITE" id="PS50088">
    <property type="entry name" value="ANK_REPEAT"/>
    <property type="match status" value="1"/>
</dbReference>
<dbReference type="PANTHER" id="PTHR24173">
    <property type="entry name" value="ANKYRIN REPEAT CONTAINING"/>
    <property type="match status" value="1"/>
</dbReference>
<name>A0AAW0CXM8_9AGAR</name>
<dbReference type="SMART" id="SM00248">
    <property type="entry name" value="ANK"/>
    <property type="match status" value="7"/>
</dbReference>
<gene>
    <name evidence="5" type="ORF">VNI00_007802</name>
</gene>
<evidence type="ECO:0000313" key="6">
    <source>
        <dbReference type="Proteomes" id="UP001383192"/>
    </source>
</evidence>
<dbReference type="InterPro" id="IPR002110">
    <property type="entry name" value="Ankyrin_rpt"/>
</dbReference>
<evidence type="ECO:0000313" key="5">
    <source>
        <dbReference type="EMBL" id="KAK7044086.1"/>
    </source>
</evidence>
<feature type="region of interest" description="Disordered" evidence="4">
    <location>
        <begin position="547"/>
        <end position="578"/>
    </location>
</feature>
<evidence type="ECO:0000256" key="3">
    <source>
        <dbReference type="PROSITE-ProRule" id="PRU00023"/>
    </source>
</evidence>
<accession>A0AAW0CXM8</accession>
<feature type="repeat" description="ANK" evidence="3">
    <location>
        <begin position="129"/>
        <end position="161"/>
    </location>
</feature>
<dbReference type="EMBL" id="JAYKXP010000026">
    <property type="protein sequence ID" value="KAK7044086.1"/>
    <property type="molecule type" value="Genomic_DNA"/>
</dbReference>
<dbReference type="PANTHER" id="PTHR24173:SF74">
    <property type="entry name" value="ANKYRIN REPEAT DOMAIN-CONTAINING PROTEIN 16"/>
    <property type="match status" value="1"/>
</dbReference>
<dbReference type="Proteomes" id="UP001383192">
    <property type="component" value="Unassembled WGS sequence"/>
</dbReference>
<comment type="caution">
    <text evidence="5">The sequence shown here is derived from an EMBL/GenBank/DDBJ whole genome shotgun (WGS) entry which is preliminary data.</text>
</comment>
<evidence type="ECO:0008006" key="7">
    <source>
        <dbReference type="Google" id="ProtNLM"/>
    </source>
</evidence>
<evidence type="ECO:0000256" key="1">
    <source>
        <dbReference type="ARBA" id="ARBA00022737"/>
    </source>
</evidence>
<protein>
    <recommendedName>
        <fullName evidence="7">Ankyrin</fullName>
    </recommendedName>
</protein>
<dbReference type="Gene3D" id="1.25.40.20">
    <property type="entry name" value="Ankyrin repeat-containing domain"/>
    <property type="match status" value="2"/>
</dbReference>
<keyword evidence="6" id="KW-1185">Reference proteome</keyword>
<dbReference type="SUPFAM" id="SSF48403">
    <property type="entry name" value="Ankyrin repeat"/>
    <property type="match status" value="1"/>
</dbReference>
<proteinExistence type="predicted"/>
<dbReference type="InterPro" id="IPR036770">
    <property type="entry name" value="Ankyrin_rpt-contain_sf"/>
</dbReference>
<dbReference type="PROSITE" id="PS50297">
    <property type="entry name" value="ANK_REP_REGION"/>
    <property type="match status" value="1"/>
</dbReference>
<evidence type="ECO:0000256" key="2">
    <source>
        <dbReference type="ARBA" id="ARBA00023043"/>
    </source>
</evidence>
<organism evidence="5 6">
    <name type="scientific">Paramarasmius palmivorus</name>
    <dbReference type="NCBI Taxonomy" id="297713"/>
    <lineage>
        <taxon>Eukaryota</taxon>
        <taxon>Fungi</taxon>
        <taxon>Dikarya</taxon>
        <taxon>Basidiomycota</taxon>
        <taxon>Agaricomycotina</taxon>
        <taxon>Agaricomycetes</taxon>
        <taxon>Agaricomycetidae</taxon>
        <taxon>Agaricales</taxon>
        <taxon>Marasmiineae</taxon>
        <taxon>Marasmiaceae</taxon>
        <taxon>Paramarasmius</taxon>
    </lineage>
</organism>
<sequence length="812" mass="89469">MTTNRSFFNFGLQSYATSGDYEGVQRALESGADVNVFDASGRGALLCAIAGESWKDIQSSPAMSANRVKIIQLLLESTNQSLYALNAPQNGFNGVTPLGMAAWLNSPEAVSFLLDASAGSVDVDGMDSHGATPLMYAARDGNLEIVRILIHHGARPDFRDKNHRTSLQYAQAHPQILRLCETALRHHRQHERQLSSTDKLPSLQKAYEELPETLQSRELSVEVVSQATRVLIQSIYTLDFPTLQSLLSSGSATPSRLASHILLNQPDSDGWSSIHHCCSARDLSEEVLDTLFCAGADVSLFTQKEQYTPLHCLAHSGSSAAYSFAIHLIKDLRAPLSARDKHGNTCIHIAAEHGCHVDVLKAFLECDTTGRIREIRNSKGMTALDVAQPMFREVFGADMEAFRPESSLSVSTIRPPQSFASFPSVVELNRPGDADDESLSLSDFDIVTAAHQLIDNLRITSPFIHHDSDLGHLTHMETVLRESNVLGSAIIRYFRTRSATASRMLQELNAEASEIADLHAIVAKVADDRLLCSGLVDVSRSRHFTRESEDSQLTAVSSGEPEEPSGAPLNARSKTSDEKTTTSFFWGLFKRKAHVFPRTDALPPSMAPEFNGHFVKPPVSHSWLQRSAEQSLRASTSILQAANRDLSNINESLASAAQFLASSSRSIIRAERIITKALKKRASMLVDLRNFPEDGDDDDLFIRPKSLRSPRSLEFTNYLTTKSSIASFSTVSSLDSDIEGTPADRAFAAILAENDDEEVKAIRRLILRKIEARTDGALDEIDKVLPWLRVVKETIRGVKRRAYLNIRTPPRS</sequence>
<keyword evidence="1" id="KW-0677">Repeat</keyword>
<evidence type="ECO:0000256" key="4">
    <source>
        <dbReference type="SAM" id="MobiDB-lite"/>
    </source>
</evidence>